<dbReference type="Pfam" id="PF23562">
    <property type="entry name" value="AMP-binding_C_3"/>
    <property type="match status" value="1"/>
</dbReference>
<dbReference type="Gene3D" id="3.40.50.12780">
    <property type="entry name" value="N-terminal domain of ligase-like"/>
    <property type="match status" value="1"/>
</dbReference>
<dbReference type="STRING" id="1381753.V2XHQ5"/>
<dbReference type="EMBL" id="AWSO01000291">
    <property type="protein sequence ID" value="ESK92366.1"/>
    <property type="molecule type" value="Genomic_DNA"/>
</dbReference>
<name>V2XHQ5_MONRO</name>
<dbReference type="SUPFAM" id="SSF56801">
    <property type="entry name" value="Acetyl-CoA synthetase-like"/>
    <property type="match status" value="1"/>
</dbReference>
<keyword evidence="2" id="KW-1185">Reference proteome</keyword>
<dbReference type="HOGENOM" id="CLU_037349_1_0_1"/>
<dbReference type="Gene3D" id="3.30.300.30">
    <property type="match status" value="1"/>
</dbReference>
<evidence type="ECO:0000313" key="1">
    <source>
        <dbReference type="EMBL" id="ESK92366.1"/>
    </source>
</evidence>
<evidence type="ECO:0000313" key="2">
    <source>
        <dbReference type="Proteomes" id="UP000017559"/>
    </source>
</evidence>
<dbReference type="InterPro" id="IPR045851">
    <property type="entry name" value="AMP-bd_C_sf"/>
</dbReference>
<dbReference type="Proteomes" id="UP000017559">
    <property type="component" value="Unassembled WGS sequence"/>
</dbReference>
<organism evidence="1 2">
    <name type="scientific">Moniliophthora roreri (strain MCA 2997)</name>
    <name type="common">Cocoa frosty pod rot fungus</name>
    <name type="synonym">Crinipellis roreri</name>
    <dbReference type="NCBI Taxonomy" id="1381753"/>
    <lineage>
        <taxon>Eukaryota</taxon>
        <taxon>Fungi</taxon>
        <taxon>Dikarya</taxon>
        <taxon>Basidiomycota</taxon>
        <taxon>Agaricomycotina</taxon>
        <taxon>Agaricomycetes</taxon>
        <taxon>Agaricomycetidae</taxon>
        <taxon>Agaricales</taxon>
        <taxon>Marasmiineae</taxon>
        <taxon>Marasmiaceae</taxon>
        <taxon>Moniliophthora</taxon>
    </lineage>
</organism>
<accession>V2XHQ5</accession>
<dbReference type="OrthoDB" id="429813at2759"/>
<dbReference type="KEGG" id="mrr:Moror_4599"/>
<protein>
    <submittedName>
        <fullName evidence="1">Amp-ligase</fullName>
    </submittedName>
</protein>
<proteinExistence type="predicted"/>
<dbReference type="GO" id="GO:0016874">
    <property type="term" value="F:ligase activity"/>
    <property type="evidence" value="ECO:0007669"/>
    <property type="project" value="UniProtKB-KW"/>
</dbReference>
<sequence length="497" mass="54973">MPQTHLTALEEAVSRNSSATVFQVPVIDTVTARVTGYNPISVGQFAQDVDAVAKYWVHVLKKAGIPTKSVIAVCLGGLQYIDVVNVYSVARAGYIPHSFSRLPGIAVVRDLLQKSETKAFIRHTDVKEALKDIQDIPVYDPVTSTDDLAAYAGNHLSPMSPHPKLVTGTYRWLEALIQKHAYPLFPKHSRVEVMNWMGNVCHLAQFAGIIRTIQTGGCMVQMKSHTDEKEILAAIDLASLTGLTLFAPLLVKILGRSKADRDVLSSLANLDEYAYQHNINIINIFGITEPGGLMAASLGTRIDPLNTFRPLNIPGLSHQFVPISTSREDPHSQLLELVILPESIDCPDPKFLDRADGCFHSGDLWKQVENGYTYCGRDDDWIKSANASRCDTRAIEDNVRQTCGDLVSDCIVVGSMRPSPVLFIESKTKAGDADLKESIFKRIGPFHSQRLAHERITSSDMIVVVPSNTLPRTAKGNIRRRVVEEVYKETLDQLYDD</sequence>
<comment type="caution">
    <text evidence="1">The sequence shown here is derived from an EMBL/GenBank/DDBJ whole genome shotgun (WGS) entry which is preliminary data.</text>
</comment>
<dbReference type="AlphaFoldDB" id="V2XHQ5"/>
<reference evidence="1 2" key="1">
    <citation type="journal article" date="2014" name="BMC Genomics">
        <title>Genome and secretome analysis of the hemibiotrophic fungal pathogen, Moniliophthora roreri, which causes frosty pod rot disease of cacao: mechanisms of the biotrophic and necrotrophic phases.</title>
        <authorList>
            <person name="Meinhardt L.W."/>
            <person name="Costa G.G.L."/>
            <person name="Thomazella D.P.T."/>
            <person name="Teixeira P.J.P.L."/>
            <person name="Carazzolle M.F."/>
            <person name="Schuster S.C."/>
            <person name="Carlson J.E."/>
            <person name="Guiltinan M.J."/>
            <person name="Mieczkowski P."/>
            <person name="Farmer A."/>
            <person name="Ramaraj T."/>
            <person name="Crozier J."/>
            <person name="Davis R.E."/>
            <person name="Shao J."/>
            <person name="Melnick R.L."/>
            <person name="Pereira G.A.G."/>
            <person name="Bailey B.A."/>
        </authorList>
    </citation>
    <scope>NUCLEOTIDE SEQUENCE [LARGE SCALE GENOMIC DNA]</scope>
    <source>
        <strain evidence="1 2">MCA 2997</strain>
    </source>
</reference>
<dbReference type="InterPro" id="IPR042099">
    <property type="entry name" value="ANL_N_sf"/>
</dbReference>
<gene>
    <name evidence="1" type="ORF">Moror_4599</name>
</gene>